<dbReference type="SUPFAM" id="SSF53335">
    <property type="entry name" value="S-adenosyl-L-methionine-dependent methyltransferases"/>
    <property type="match status" value="1"/>
</dbReference>
<dbReference type="GO" id="GO:0008168">
    <property type="term" value="F:methyltransferase activity"/>
    <property type="evidence" value="ECO:0007669"/>
    <property type="project" value="UniProtKB-KW"/>
</dbReference>
<dbReference type="EMBL" id="DSQF01000004">
    <property type="protein sequence ID" value="HGZ42432.1"/>
    <property type="molecule type" value="Genomic_DNA"/>
</dbReference>
<keyword evidence="1 3" id="KW-0808">Transferase</keyword>
<feature type="compositionally biased region" description="Basic residues" evidence="2">
    <location>
        <begin position="279"/>
        <end position="288"/>
    </location>
</feature>
<keyword evidence="3" id="KW-0489">Methyltransferase</keyword>
<organism evidence="3">
    <name type="scientific">Eiseniibacteriota bacterium</name>
    <dbReference type="NCBI Taxonomy" id="2212470"/>
    <lineage>
        <taxon>Bacteria</taxon>
        <taxon>Candidatus Eiseniibacteriota</taxon>
    </lineage>
</organism>
<feature type="compositionally biased region" description="Low complexity" evidence="2">
    <location>
        <begin position="289"/>
        <end position="309"/>
    </location>
</feature>
<name>A0A832I899_UNCEI</name>
<reference evidence="3" key="1">
    <citation type="journal article" date="2020" name="mSystems">
        <title>Genome- and Community-Level Interaction Insights into Carbon Utilization and Element Cycling Functions of Hydrothermarchaeota in Hydrothermal Sediment.</title>
        <authorList>
            <person name="Zhou Z."/>
            <person name="Liu Y."/>
            <person name="Xu W."/>
            <person name="Pan J."/>
            <person name="Luo Z.H."/>
            <person name="Li M."/>
        </authorList>
    </citation>
    <scope>NUCLEOTIDE SEQUENCE [LARGE SCALE GENOMIC DNA]</scope>
    <source>
        <strain evidence="3">SpSt-381</strain>
    </source>
</reference>
<dbReference type="CDD" id="cd02440">
    <property type="entry name" value="AdoMet_MTases"/>
    <property type="match status" value="1"/>
</dbReference>
<feature type="region of interest" description="Disordered" evidence="2">
    <location>
        <begin position="273"/>
        <end position="322"/>
    </location>
</feature>
<sequence>MAIRPSRYVHGTAPREQRRLTRLNDLMNAACLRALAPRRGERAVDFGAGLGQMTRAIARATGVPVVAIEASAEQIAEARRQARAARESALADWRAGDVLDPPLARDEWGAFDLAHARFILEHVADPLAVVRRMVQAVRPGGRVVLADDDHDVLRLWPEPPGVAAVWRGYMRTYDRNGADPIVGRRLVELLHAAGARPVRNDWVFFGACAGHPHFEPLVANLAAILEGARAAIVGPGLADALGFDEALRALRAWGRRPDAALWFAISWAEGVRPGGGRRPSGRTARRAGRTATRAPAASRGAGAAAAAAPRVRRRPGAPPSAR</sequence>
<dbReference type="AlphaFoldDB" id="A0A832I899"/>
<dbReference type="PANTHER" id="PTHR43861:SF3">
    <property type="entry name" value="PUTATIVE (AFU_ORTHOLOGUE AFUA_2G14390)-RELATED"/>
    <property type="match status" value="1"/>
</dbReference>
<proteinExistence type="predicted"/>
<evidence type="ECO:0000313" key="3">
    <source>
        <dbReference type="EMBL" id="HGZ42432.1"/>
    </source>
</evidence>
<comment type="caution">
    <text evidence="3">The sequence shown here is derived from an EMBL/GenBank/DDBJ whole genome shotgun (WGS) entry which is preliminary data.</text>
</comment>
<dbReference type="Gene3D" id="3.40.50.150">
    <property type="entry name" value="Vaccinia Virus protein VP39"/>
    <property type="match status" value="1"/>
</dbReference>
<evidence type="ECO:0000256" key="2">
    <source>
        <dbReference type="SAM" id="MobiDB-lite"/>
    </source>
</evidence>
<gene>
    <name evidence="3" type="ORF">ENR23_03215</name>
</gene>
<dbReference type="GO" id="GO:0032259">
    <property type="term" value="P:methylation"/>
    <property type="evidence" value="ECO:0007669"/>
    <property type="project" value="UniProtKB-KW"/>
</dbReference>
<dbReference type="Pfam" id="PF13489">
    <property type="entry name" value="Methyltransf_23"/>
    <property type="match status" value="1"/>
</dbReference>
<dbReference type="PANTHER" id="PTHR43861">
    <property type="entry name" value="TRANS-ACONITATE 2-METHYLTRANSFERASE-RELATED"/>
    <property type="match status" value="1"/>
</dbReference>
<dbReference type="InterPro" id="IPR029063">
    <property type="entry name" value="SAM-dependent_MTases_sf"/>
</dbReference>
<evidence type="ECO:0000256" key="1">
    <source>
        <dbReference type="ARBA" id="ARBA00022679"/>
    </source>
</evidence>
<protein>
    <submittedName>
        <fullName evidence="3">Methyltransferase domain-containing protein</fullName>
    </submittedName>
</protein>
<accession>A0A832I899</accession>